<gene>
    <name evidence="1" type="ORF">SAMN05421736_101583</name>
</gene>
<dbReference type="GO" id="GO:0008781">
    <property type="term" value="F:N-acylneuraminate cytidylyltransferase activity"/>
    <property type="evidence" value="ECO:0007669"/>
    <property type="project" value="TreeGrafter"/>
</dbReference>
<dbReference type="SUPFAM" id="SSF53448">
    <property type="entry name" value="Nucleotide-diphospho-sugar transferases"/>
    <property type="match status" value="1"/>
</dbReference>
<proteinExistence type="predicted"/>
<dbReference type="InterPro" id="IPR029044">
    <property type="entry name" value="Nucleotide-diphossugar_trans"/>
</dbReference>
<dbReference type="CDD" id="cd02513">
    <property type="entry name" value="CMP-NeuAc_Synthase"/>
    <property type="match status" value="1"/>
</dbReference>
<name>A0A1H3HRA4_9BACI</name>
<dbReference type="Gene3D" id="3.90.550.10">
    <property type="entry name" value="Spore Coat Polysaccharide Biosynthesis Protein SpsA, Chain A"/>
    <property type="match status" value="1"/>
</dbReference>
<dbReference type="PANTHER" id="PTHR21485:SF6">
    <property type="entry name" value="N-ACYLNEURAMINATE CYTIDYLYLTRANSFERASE-RELATED"/>
    <property type="match status" value="1"/>
</dbReference>
<organism evidence="1 2">
    <name type="scientific">Evansella caseinilytica</name>
    <dbReference type="NCBI Taxonomy" id="1503961"/>
    <lineage>
        <taxon>Bacteria</taxon>
        <taxon>Bacillati</taxon>
        <taxon>Bacillota</taxon>
        <taxon>Bacilli</taxon>
        <taxon>Bacillales</taxon>
        <taxon>Bacillaceae</taxon>
        <taxon>Evansella</taxon>
    </lineage>
</organism>
<keyword evidence="1" id="KW-0808">Transferase</keyword>
<sequence length="231" mass="25755">MITGKKVLAVIPARGGSKRVPGKNIRGLAGKPLIAWTIEEARKSQYIDRLILSSEDEAIIKVAETYKCEVPFRRPSSLAQDDTPGIAPVLHAARKLPDYDLIVLLQPTSPLRMADDIDKAMETCVHAGYKTCISVSKVDKSPHWMYEIDDRNVLRPFFPLTGAARRQDAPVVYAANGAVYVACREKLLREKSFRSKGAVAYEMPAERAVDIDTELDFLLCEFLMKTMRGIC</sequence>
<keyword evidence="2" id="KW-1185">Reference proteome</keyword>
<dbReference type="STRING" id="1503961.SAMN05421736_101583"/>
<dbReference type="InterPro" id="IPR050793">
    <property type="entry name" value="CMP-NeuNAc_synthase"/>
</dbReference>
<dbReference type="Pfam" id="PF02348">
    <property type="entry name" value="CTP_transf_3"/>
    <property type="match status" value="1"/>
</dbReference>
<dbReference type="InterPro" id="IPR003329">
    <property type="entry name" value="Cytidylyl_trans"/>
</dbReference>
<dbReference type="OrthoDB" id="9805604at2"/>
<evidence type="ECO:0000313" key="1">
    <source>
        <dbReference type="EMBL" id="SDY17775.1"/>
    </source>
</evidence>
<dbReference type="PANTHER" id="PTHR21485">
    <property type="entry name" value="HAD SUPERFAMILY MEMBERS CMAS AND KDSC"/>
    <property type="match status" value="1"/>
</dbReference>
<protein>
    <submittedName>
        <fullName evidence="1">N-acylneuraminate cytidylyltransferase</fullName>
    </submittedName>
</protein>
<reference evidence="2" key="1">
    <citation type="submission" date="2016-10" db="EMBL/GenBank/DDBJ databases">
        <authorList>
            <person name="Varghese N."/>
            <person name="Submissions S."/>
        </authorList>
    </citation>
    <scope>NUCLEOTIDE SEQUENCE [LARGE SCALE GENOMIC DNA]</scope>
    <source>
        <strain evidence="2">SP</strain>
    </source>
</reference>
<dbReference type="EMBL" id="FNPI01000001">
    <property type="protein sequence ID" value="SDY17775.1"/>
    <property type="molecule type" value="Genomic_DNA"/>
</dbReference>
<evidence type="ECO:0000313" key="2">
    <source>
        <dbReference type="Proteomes" id="UP000198935"/>
    </source>
</evidence>
<keyword evidence="1" id="KW-0548">Nucleotidyltransferase</keyword>
<dbReference type="AlphaFoldDB" id="A0A1H3HRA4"/>
<accession>A0A1H3HRA4</accession>
<dbReference type="Proteomes" id="UP000198935">
    <property type="component" value="Unassembled WGS sequence"/>
</dbReference>